<sequence length="1170" mass="129626">MDDTSVPNQGDSLSTEAAVDWRVKLPPDSRQKMFKQIISTLKHLPSSRHDVHDLKDIAMRFEERCYTTATSQLDYMKKISLKLMAIQKTTLANPVPSSLPSNAAVNPSDPGSQGMQQVNNQGQPPPILVPSNHPQATNQSINSDVASPGVQDYAGVSSTLPPGSGISQLTMPNIPGQNSSLQNIQNISGIPQNGVGKSMGHGVSPNKFVSQRQIPGRQHPPPQQQQQLQNLQHFQPQLQQNVKQQPQQNNSTTSMLSHIQQQHQNMLHSGHFQASQQSVLQPSMLQPSSLSTGRQNQSAQPVIQNHLQSVLRQQRQQQAQSSPMGHQTSSANLHLNKLIGQSGSFSELQQQQHPRLMGQQKNILSSQQHSVGQHNNFSIHRLHMGSQSSSVGQQRQQNQLHGDPTMLNNQQSSLLLQSKVAAPQQNQPAQGQRSQLELKQQVVPQTQSGQLPHQLTMKLKPNMLQRDMQSIVFQQKNADQQKLSQQQRAMPEASTSSDSTAQTGNPNAGDRQEAVYQKLQIMKDKYMPLMKDLYQKFKGRLQHYDSLSPKPTGEQVERMKQFIKQLEHCMRIMLVSKNKISPDFIEKVDAFEKQILQLINTQKQKPGVTLQQPHTAPHMNSLYQSHQTKGHLTQMQPHTNQINTQMQPVNLQHNNMVSLQHNAVSSLPLVSSAQQNMMGMLQPNTNMIPHQQLKQTQSRQMPQQLLYKQPPLHQQKFHQQNGRLQVNQLPQLNHNNDGNDLKIRHQTRVMSDTLHQHFRAPFPPQIDQQNMLTSVTKFGTPSQSVNSPFIVSSPSTPSTSHMLGDSEKADSGAPPRSIAGNIGNQKSLAIATPDISASPLLSELTSPDGNHGNGASVLAQNSTTVEDPMERLLKVVNSISPKSLSDSVSKIDTAIDMMDSIAGAAPSNVSRVEVDEDLVSMAIDHLQESAIVTQDGSAINMMDSIDEDLVAIIKDYLQESAFLTQDGTTGTRKMKRRSANESFMQLNCLEASQMESTGTHTIKRPRMERNHALLEEIKIINQGLIDTVVDISERDADPPAVSELGEGTIVKCSYCPVALGPHLKLQYASQMSPIQPLQLLVPANYPNCSPVLLDKIPVEGGKEYKDLSIKAKWRFSSSLRRLSEPMTLKDMAETWDVCARAVIAEYAQQTCGGGTFTSKYGAWEDCLTAS</sequence>
<feature type="region of interest" description="Disordered" evidence="3">
    <location>
        <begin position="345"/>
        <end position="372"/>
    </location>
</feature>
<feature type="region of interest" description="Disordered" evidence="3">
    <location>
        <begin position="786"/>
        <end position="821"/>
    </location>
</feature>
<feature type="compositionally biased region" description="Low complexity" evidence="3">
    <location>
        <begin position="420"/>
        <end position="435"/>
    </location>
</feature>
<feature type="region of interest" description="Disordered" evidence="3">
    <location>
        <begin position="420"/>
        <end position="454"/>
    </location>
</feature>
<feature type="compositionally biased region" description="Low complexity" evidence="3">
    <location>
        <begin position="275"/>
        <end position="291"/>
    </location>
</feature>
<comment type="subcellular location">
    <subcellularLocation>
        <location evidence="1">Nucleus</location>
    </subcellularLocation>
</comment>
<feature type="domain" description="Mediator complex subunit 15 KIX" evidence="4">
    <location>
        <begin position="19"/>
        <end position="91"/>
    </location>
</feature>
<dbReference type="InterPro" id="IPR036546">
    <property type="entry name" value="MED15_KIX"/>
</dbReference>
<accession>A0A6L2M3E2</accession>
<dbReference type="InterPro" id="IPR044661">
    <property type="entry name" value="MED15a/b/c-like"/>
</dbReference>
<feature type="compositionally biased region" description="Polar residues" evidence="3">
    <location>
        <begin position="93"/>
        <end position="122"/>
    </location>
</feature>
<evidence type="ECO:0000313" key="5">
    <source>
        <dbReference type="EMBL" id="GEU67084.1"/>
    </source>
</evidence>
<keyword evidence="2" id="KW-0539">Nucleus</keyword>
<feature type="compositionally biased region" description="Polar residues" evidence="3">
    <location>
        <begin position="176"/>
        <end position="191"/>
    </location>
</feature>
<organism evidence="5">
    <name type="scientific">Tanacetum cinerariifolium</name>
    <name type="common">Dalmatian daisy</name>
    <name type="synonym">Chrysanthemum cinerariifolium</name>
    <dbReference type="NCBI Taxonomy" id="118510"/>
    <lineage>
        <taxon>Eukaryota</taxon>
        <taxon>Viridiplantae</taxon>
        <taxon>Streptophyta</taxon>
        <taxon>Embryophyta</taxon>
        <taxon>Tracheophyta</taxon>
        <taxon>Spermatophyta</taxon>
        <taxon>Magnoliopsida</taxon>
        <taxon>eudicotyledons</taxon>
        <taxon>Gunneridae</taxon>
        <taxon>Pentapetalae</taxon>
        <taxon>asterids</taxon>
        <taxon>campanulids</taxon>
        <taxon>Asterales</taxon>
        <taxon>Asteraceae</taxon>
        <taxon>Asteroideae</taxon>
        <taxon>Anthemideae</taxon>
        <taxon>Anthemidinae</taxon>
        <taxon>Tanacetum</taxon>
    </lineage>
</organism>
<feature type="region of interest" description="Disordered" evidence="3">
    <location>
        <begin position="385"/>
        <end position="407"/>
    </location>
</feature>
<evidence type="ECO:0000256" key="1">
    <source>
        <dbReference type="ARBA" id="ARBA00004123"/>
    </source>
</evidence>
<comment type="caution">
    <text evidence="5">The sequence shown here is derived from an EMBL/GenBank/DDBJ whole genome shotgun (WGS) entry which is preliminary data.</text>
</comment>
<dbReference type="Pfam" id="PF16987">
    <property type="entry name" value="KIX_2"/>
    <property type="match status" value="1"/>
</dbReference>
<dbReference type="EMBL" id="BKCJ010005499">
    <property type="protein sequence ID" value="GEU67084.1"/>
    <property type="molecule type" value="Genomic_DNA"/>
</dbReference>
<dbReference type="GO" id="GO:0005634">
    <property type="term" value="C:nucleus"/>
    <property type="evidence" value="ECO:0007669"/>
    <property type="project" value="UniProtKB-SubCell"/>
</dbReference>
<protein>
    <submittedName>
        <fullName evidence="5">Mediator of RNA polymerase II transcription subunit 15A-like isoform X1</fullName>
    </submittedName>
</protein>
<gene>
    <name evidence="5" type="ORF">Tci_039062</name>
</gene>
<dbReference type="InterPro" id="IPR036529">
    <property type="entry name" value="KIX_dom_sf"/>
</dbReference>
<feature type="compositionally biased region" description="Polar residues" evidence="3">
    <location>
        <begin position="442"/>
        <end position="453"/>
    </location>
</feature>
<feature type="compositionally biased region" description="Low complexity" evidence="3">
    <location>
        <begin position="386"/>
        <end position="399"/>
    </location>
</feature>
<feature type="region of interest" description="Disordered" evidence="3">
    <location>
        <begin position="93"/>
        <end position="157"/>
    </location>
</feature>
<evidence type="ECO:0000256" key="2">
    <source>
        <dbReference type="ARBA" id="ARBA00023242"/>
    </source>
</evidence>
<reference evidence="5" key="1">
    <citation type="journal article" date="2019" name="Sci. Rep.">
        <title>Draft genome of Tanacetum cinerariifolium, the natural source of mosquito coil.</title>
        <authorList>
            <person name="Yamashiro T."/>
            <person name="Shiraishi A."/>
            <person name="Satake H."/>
            <person name="Nakayama K."/>
        </authorList>
    </citation>
    <scope>NUCLEOTIDE SEQUENCE</scope>
</reference>
<name>A0A6L2M3E2_TANCI</name>
<evidence type="ECO:0000259" key="4">
    <source>
        <dbReference type="Pfam" id="PF16987"/>
    </source>
</evidence>
<dbReference type="PANTHER" id="PTHR33137">
    <property type="entry name" value="MEDIATOR OF RNA POLYMERASE II TRANSCRIPTION SUBUNIT 15A-RELATED"/>
    <property type="match status" value="1"/>
</dbReference>
<evidence type="ECO:0000256" key="3">
    <source>
        <dbReference type="SAM" id="MobiDB-lite"/>
    </source>
</evidence>
<feature type="compositionally biased region" description="Polar residues" evidence="3">
    <location>
        <begin position="132"/>
        <end position="145"/>
    </location>
</feature>
<proteinExistence type="predicted"/>
<feature type="compositionally biased region" description="Polar residues" evidence="3">
    <location>
        <begin position="786"/>
        <end position="801"/>
    </location>
</feature>
<dbReference type="PANTHER" id="PTHR33137:SF4">
    <property type="entry name" value="MEDIATOR OF RNA POLYMERASE II TRANSCRIPTION SUBUNIT 15A-RELATED"/>
    <property type="match status" value="1"/>
</dbReference>
<dbReference type="GO" id="GO:0031490">
    <property type="term" value="F:chromatin DNA binding"/>
    <property type="evidence" value="ECO:0007669"/>
    <property type="project" value="InterPro"/>
</dbReference>
<dbReference type="GO" id="GO:0003713">
    <property type="term" value="F:transcription coactivator activity"/>
    <property type="evidence" value="ECO:0007669"/>
    <property type="project" value="InterPro"/>
</dbReference>
<feature type="compositionally biased region" description="Polar residues" evidence="3">
    <location>
        <begin position="251"/>
        <end position="267"/>
    </location>
</feature>
<feature type="compositionally biased region" description="Low complexity" evidence="3">
    <location>
        <begin position="307"/>
        <end position="322"/>
    </location>
</feature>
<dbReference type="AlphaFoldDB" id="A0A6L2M3E2"/>
<feature type="compositionally biased region" description="Low complexity" evidence="3">
    <location>
        <begin position="224"/>
        <end position="250"/>
    </location>
</feature>
<feature type="region of interest" description="Disordered" evidence="3">
    <location>
        <begin position="176"/>
        <end position="329"/>
    </location>
</feature>
<dbReference type="Gene3D" id="1.10.246.20">
    <property type="entry name" value="Coactivator CBP, KIX domain"/>
    <property type="match status" value="1"/>
</dbReference>
<feature type="compositionally biased region" description="Polar residues" evidence="3">
    <location>
        <begin position="476"/>
        <end position="506"/>
    </location>
</feature>
<feature type="compositionally biased region" description="Polar residues" evidence="3">
    <location>
        <begin position="292"/>
        <end position="306"/>
    </location>
</feature>
<feature type="region of interest" description="Disordered" evidence="3">
    <location>
        <begin position="476"/>
        <end position="511"/>
    </location>
</feature>